<dbReference type="AlphaFoldDB" id="A0A1N6L4Q9"/>
<keyword evidence="2" id="KW-1185">Reference proteome</keyword>
<reference evidence="1 2" key="1">
    <citation type="submission" date="2016-11" db="EMBL/GenBank/DDBJ databases">
        <authorList>
            <person name="Jaros S."/>
            <person name="Januszkiewicz K."/>
            <person name="Wedrychowicz H."/>
        </authorList>
    </citation>
    <scope>NUCLEOTIDE SEQUENCE [LARGE SCALE GENOMIC DNA]</scope>
    <source>
        <strain evidence="1 2">GAS95</strain>
    </source>
</reference>
<evidence type="ECO:0008006" key="3">
    <source>
        <dbReference type="Google" id="ProtNLM"/>
    </source>
</evidence>
<evidence type="ECO:0000313" key="2">
    <source>
        <dbReference type="Proteomes" id="UP000185151"/>
    </source>
</evidence>
<dbReference type="Pfam" id="PF11170">
    <property type="entry name" value="DUF2957"/>
    <property type="match status" value="1"/>
</dbReference>
<dbReference type="EMBL" id="FSRU01000002">
    <property type="protein sequence ID" value="SIO63667.1"/>
    <property type="molecule type" value="Genomic_DNA"/>
</dbReference>
<dbReference type="PROSITE" id="PS51257">
    <property type="entry name" value="PROKAR_LIPOPROTEIN"/>
    <property type="match status" value="1"/>
</dbReference>
<proteinExistence type="predicted"/>
<gene>
    <name evidence="1" type="ORF">SAMN05444165_5933</name>
</gene>
<dbReference type="Proteomes" id="UP000185151">
    <property type="component" value="Unassembled WGS sequence"/>
</dbReference>
<protein>
    <recommendedName>
        <fullName evidence="3">DUF2957 family protein</fullName>
    </recommendedName>
</protein>
<organism evidence="1 2">
    <name type="scientific">Paraburkholderia phenazinium</name>
    <dbReference type="NCBI Taxonomy" id="60549"/>
    <lineage>
        <taxon>Bacteria</taxon>
        <taxon>Pseudomonadati</taxon>
        <taxon>Pseudomonadota</taxon>
        <taxon>Betaproteobacteria</taxon>
        <taxon>Burkholderiales</taxon>
        <taxon>Burkholderiaceae</taxon>
        <taxon>Paraburkholderia</taxon>
    </lineage>
</organism>
<evidence type="ECO:0000313" key="1">
    <source>
        <dbReference type="EMBL" id="SIO63667.1"/>
    </source>
</evidence>
<accession>A0A1N6L4Q9</accession>
<dbReference type="InterPro" id="IPR021340">
    <property type="entry name" value="DUF2957"/>
</dbReference>
<sequence length="551" mass="56234">MAHRGSRRGLAVFIFCVLALPVMLSGCNGDTPGSPAAISVPQCSGSTCSGQGAPTSTPVAAKQLCPESLDNSTTYTGGSGSGEYIKMQFNSATSQYQMTFVESAVPVSSGQVNQTRAGLTITGSYVHPNQYQVTDASGNVSTPYALPTAEQNRCAILLENGKTQDGAYSITVNPQDPPMLFVGQGIIGGGIPGATISFGGVPLFPGYTIGAVPSRTFDSYPFLGFSQTVTDFSKVAGAYNELGFRMTPEGTSFQSGAPVVTSGSNVGWEPDAIQASESFDANGTCVPDGSTYSCTSTGTPWTLRTNADGTPDNVFVSTPPSGQLYYPAVGQGVTQLITSTNHAHGVMIVGNVNGQLVPVIIRVGYASADLANPFASVLDDQLGISLLAPATQLAAGTLSGGYIGANSASACGVVTYSAAVQGSVVINGQYSTAYASAGACIDGSASFAPGVNYTSTLFQGSVGKLVNPFTTVDSGDFSFDYTQSKPGLVNVTATRPLTSGSTLIYKAGDSGVMVQVGQVYGLLMNGVNTPSSTPTQAGVVNPYLSIGAFVQ</sequence>
<dbReference type="OrthoDB" id="8951775at2"/>
<dbReference type="RefSeq" id="WP_074300838.1">
    <property type="nucleotide sequence ID" value="NZ_FSRU01000002.1"/>
</dbReference>
<name>A0A1N6L4Q9_9BURK</name>